<dbReference type="AlphaFoldDB" id="R0JLU9"/>
<dbReference type="Proteomes" id="UP000296049">
    <property type="component" value="Unassembled WGS sequence"/>
</dbReference>
<organism evidence="1 2">
    <name type="scientific">Anas platyrhynchos</name>
    <name type="common">Mallard</name>
    <name type="synonym">Anas boschas</name>
    <dbReference type="NCBI Taxonomy" id="8839"/>
    <lineage>
        <taxon>Eukaryota</taxon>
        <taxon>Metazoa</taxon>
        <taxon>Chordata</taxon>
        <taxon>Craniata</taxon>
        <taxon>Vertebrata</taxon>
        <taxon>Euteleostomi</taxon>
        <taxon>Archelosauria</taxon>
        <taxon>Archosauria</taxon>
        <taxon>Dinosauria</taxon>
        <taxon>Saurischia</taxon>
        <taxon>Theropoda</taxon>
        <taxon>Coelurosauria</taxon>
        <taxon>Aves</taxon>
        <taxon>Neognathae</taxon>
        <taxon>Galloanserae</taxon>
        <taxon>Anseriformes</taxon>
        <taxon>Anatidae</taxon>
        <taxon>Anatinae</taxon>
        <taxon>Anas</taxon>
    </lineage>
</organism>
<dbReference type="EMBL" id="KB743555">
    <property type="protein sequence ID" value="EOA98081.1"/>
    <property type="molecule type" value="Genomic_DNA"/>
</dbReference>
<name>R0JLU9_ANAPL</name>
<keyword evidence="2" id="KW-1185">Reference proteome</keyword>
<evidence type="ECO:0000313" key="1">
    <source>
        <dbReference type="EMBL" id="EOA98081.1"/>
    </source>
</evidence>
<proteinExistence type="predicted"/>
<evidence type="ECO:0000313" key="2">
    <source>
        <dbReference type="Proteomes" id="UP000296049"/>
    </source>
</evidence>
<reference evidence="2" key="1">
    <citation type="journal article" date="2013" name="Nat. Genet.">
        <title>The duck genome and transcriptome provide insight into an avian influenza virus reservoir species.</title>
        <authorList>
            <person name="Huang Y."/>
            <person name="Li Y."/>
            <person name="Burt D.W."/>
            <person name="Chen H."/>
            <person name="Zhang Y."/>
            <person name="Qian W."/>
            <person name="Kim H."/>
            <person name="Gan S."/>
            <person name="Zhao Y."/>
            <person name="Li J."/>
            <person name="Yi K."/>
            <person name="Feng H."/>
            <person name="Zhu P."/>
            <person name="Li B."/>
            <person name="Liu Q."/>
            <person name="Fairley S."/>
            <person name="Magor K.E."/>
            <person name="Du Z."/>
            <person name="Hu X."/>
            <person name="Goodman L."/>
            <person name="Tafer H."/>
            <person name="Vignal A."/>
            <person name="Lee T."/>
            <person name="Kim K.W."/>
            <person name="Sheng Z."/>
            <person name="An Y."/>
            <person name="Searle S."/>
            <person name="Herrero J."/>
            <person name="Groenen M.A."/>
            <person name="Crooijmans R.P."/>
            <person name="Faraut T."/>
            <person name="Cai Q."/>
            <person name="Webster R.G."/>
            <person name="Aldridge J.R."/>
            <person name="Warren W.C."/>
            <person name="Bartschat S."/>
            <person name="Kehr S."/>
            <person name="Marz M."/>
            <person name="Stadler P.F."/>
            <person name="Smith J."/>
            <person name="Kraus R.H."/>
            <person name="Zhao Y."/>
            <person name="Ren L."/>
            <person name="Fei J."/>
            <person name="Morisson M."/>
            <person name="Kaiser P."/>
            <person name="Griffin D.K."/>
            <person name="Rao M."/>
            <person name="Pitel F."/>
            <person name="Wang J."/>
            <person name="Li N."/>
        </authorList>
    </citation>
    <scope>NUCLEOTIDE SEQUENCE [LARGE SCALE GENOMIC DNA]</scope>
</reference>
<protein>
    <submittedName>
        <fullName evidence="1">Uncharacterized protein</fullName>
    </submittedName>
</protein>
<accession>R0JLU9</accession>
<sequence length="173" mass="19745">MQAYLSASSVLRFGEIKLQAEQGPSAVPVTRVISHSNTESYKPSQLAVRWLKDTPRLLFWPKLRARRGSKHKNGSLGFFKSKAPSCGADRTEQALTSYTRNATPCILDTWRKRKMQAERCKTPEDFPVRDKDRSRLKNPPFITVAGELDMTKHRQRCQIPFKLMPPTSNSLKL</sequence>
<gene>
    <name evidence="1" type="ORF">Anapl_15063</name>
</gene>